<comment type="caution">
    <text evidence="1">The sequence shown here is derived from an EMBL/GenBank/DDBJ whole genome shotgun (WGS) entry which is preliminary data.</text>
</comment>
<dbReference type="Proteomes" id="UP000253083">
    <property type="component" value="Unassembled WGS sequence"/>
</dbReference>
<dbReference type="EMBL" id="QNRT01000001">
    <property type="protein sequence ID" value="RBP52667.1"/>
    <property type="molecule type" value="Genomic_DNA"/>
</dbReference>
<evidence type="ECO:0000313" key="2">
    <source>
        <dbReference type="Proteomes" id="UP000253083"/>
    </source>
</evidence>
<accession>A0A395JMH9</accession>
<gene>
    <name evidence="1" type="ORF">DFR28_10149</name>
</gene>
<organism evidence="1 2">
    <name type="scientific">Arenicella xantha</name>
    <dbReference type="NCBI Taxonomy" id="644221"/>
    <lineage>
        <taxon>Bacteria</taxon>
        <taxon>Pseudomonadati</taxon>
        <taxon>Pseudomonadota</taxon>
        <taxon>Gammaproteobacteria</taxon>
        <taxon>Arenicellales</taxon>
        <taxon>Arenicellaceae</taxon>
        <taxon>Arenicella</taxon>
    </lineage>
</organism>
<evidence type="ECO:0000313" key="1">
    <source>
        <dbReference type="EMBL" id="RBP52667.1"/>
    </source>
</evidence>
<name>A0A395JMH9_9GAMM</name>
<dbReference type="InParanoid" id="A0A395JMH9"/>
<protein>
    <submittedName>
        <fullName evidence="1">Uncharacterized protein</fullName>
    </submittedName>
</protein>
<sequence length="60" mass="6516">MAIVDSSGDSQQNLTGSALGLHTALFSRYGHFFASITADIAEKLEYTTIKVDYFGLTLDN</sequence>
<reference evidence="1 2" key="1">
    <citation type="submission" date="2018-06" db="EMBL/GenBank/DDBJ databases">
        <title>Genomic Encyclopedia of Type Strains, Phase IV (KMG-IV): sequencing the most valuable type-strain genomes for metagenomic binning, comparative biology and taxonomic classification.</title>
        <authorList>
            <person name="Goeker M."/>
        </authorList>
    </citation>
    <scope>NUCLEOTIDE SEQUENCE [LARGE SCALE GENOMIC DNA]</scope>
    <source>
        <strain evidence="1 2">DSM 24032</strain>
    </source>
</reference>
<dbReference type="AlphaFoldDB" id="A0A395JMH9"/>
<keyword evidence="2" id="KW-1185">Reference proteome</keyword>
<proteinExistence type="predicted"/>